<dbReference type="KEGG" id="ptq:P700755_002967"/>
<gene>
    <name evidence="2" type="ordered locus">P700755_002967</name>
</gene>
<dbReference type="Proteomes" id="UP000008514">
    <property type="component" value="Chromosome"/>
</dbReference>
<evidence type="ECO:0000259" key="1">
    <source>
        <dbReference type="Pfam" id="PF13271"/>
    </source>
</evidence>
<dbReference type="EMBL" id="CP003879">
    <property type="protein sequence ID" value="AFU69663.1"/>
    <property type="molecule type" value="Genomic_DNA"/>
</dbReference>
<protein>
    <recommendedName>
        <fullName evidence="1">DUF4062 domain-containing protein</fullName>
    </recommendedName>
</protein>
<organism evidence="2 3">
    <name type="scientific">Psychroflexus torquis (strain ATCC 700755 / CIP 106069 / ACAM 623)</name>
    <dbReference type="NCBI Taxonomy" id="313595"/>
    <lineage>
        <taxon>Bacteria</taxon>
        <taxon>Pseudomonadati</taxon>
        <taxon>Bacteroidota</taxon>
        <taxon>Flavobacteriia</taxon>
        <taxon>Flavobacteriales</taxon>
        <taxon>Flavobacteriaceae</taxon>
        <taxon>Psychroflexus</taxon>
    </lineage>
</organism>
<sequence length="194" mass="22625">MAKKQKIKLMVASTVYQNRDLLLQICGILNTYGYHVINSEFGTLHPPLGMNNTDACLAAVEECDVFFGIINPMYSTGITHQEFLRAIAINKPRRYIAHSFVTFSRKLLAQYMYADAANTQRNDFEIQTTSVMDSVRVIDMYNDAVQIDLPYEERKHHWVQEFFRPDEAMRHIETLFRDIKRVERELANLNNLDQ</sequence>
<dbReference type="STRING" id="313595.P700755_002967"/>
<evidence type="ECO:0000313" key="2">
    <source>
        <dbReference type="EMBL" id="AFU69663.1"/>
    </source>
</evidence>
<keyword evidence="3" id="KW-1185">Reference proteome</keyword>
<dbReference type="InterPro" id="IPR025139">
    <property type="entry name" value="DUF4062"/>
</dbReference>
<name>K4IIL9_PSYTT</name>
<dbReference type="eggNOG" id="ENOG502ZBK3">
    <property type="taxonomic scope" value="Bacteria"/>
</dbReference>
<proteinExistence type="predicted"/>
<reference evidence="2" key="1">
    <citation type="submission" date="2006-03" db="EMBL/GenBank/DDBJ databases">
        <authorList>
            <person name="Bowman J."/>
            <person name="Ferriera S."/>
            <person name="Johnson J."/>
            <person name="Kravitz S."/>
            <person name="Halpern A."/>
            <person name="Remington K."/>
            <person name="Beeson K."/>
            <person name="Tran B."/>
            <person name="Rogers Y.-H."/>
            <person name="Friedman R."/>
            <person name="Venter J.C."/>
        </authorList>
    </citation>
    <scope>NUCLEOTIDE SEQUENCE [LARGE SCALE GENOMIC DNA]</scope>
    <source>
        <strain evidence="2">ATCC 700755</strain>
    </source>
</reference>
<dbReference type="HOGENOM" id="CLU_1309257_0_0_10"/>
<reference evidence="2" key="2">
    <citation type="submission" date="2012-09" db="EMBL/GenBank/DDBJ databases">
        <title>The complete sequence of Psychroflexus torquis an extreme psychrophile from sea-ice that is stimulated by light.</title>
        <authorList>
            <person name="Feng S."/>
            <person name="Powell S.M."/>
            <person name="Bowman J.P."/>
        </authorList>
    </citation>
    <scope>NUCLEOTIDE SEQUENCE [LARGE SCALE GENOMIC DNA]</scope>
    <source>
        <strain evidence="2">ATCC 700755</strain>
    </source>
</reference>
<feature type="domain" description="DUF4062" evidence="1">
    <location>
        <begin position="9"/>
        <end position="86"/>
    </location>
</feature>
<evidence type="ECO:0000313" key="3">
    <source>
        <dbReference type="Proteomes" id="UP000008514"/>
    </source>
</evidence>
<accession>K4IIL9</accession>
<dbReference type="Pfam" id="PF13271">
    <property type="entry name" value="DUF4062"/>
    <property type="match status" value="1"/>
</dbReference>
<dbReference type="AlphaFoldDB" id="K4IIL9"/>